<dbReference type="KEGG" id="rmai:MACH21_02090"/>
<name>A0AA48H2G3_9RHOB</name>
<dbReference type="Pfam" id="PF00378">
    <property type="entry name" value="ECH_1"/>
    <property type="match status" value="1"/>
</dbReference>
<dbReference type="NCBIfam" id="NF004796">
    <property type="entry name" value="PRK06144.1"/>
    <property type="match status" value="1"/>
</dbReference>
<dbReference type="Gene3D" id="3.90.226.10">
    <property type="entry name" value="2-enoyl-CoA Hydratase, Chain A, domain 1"/>
    <property type="match status" value="1"/>
</dbReference>
<dbReference type="InterPro" id="IPR001753">
    <property type="entry name" value="Enoyl-CoA_hydra/iso"/>
</dbReference>
<dbReference type="PANTHER" id="PTHR11941">
    <property type="entry name" value="ENOYL-COA HYDRATASE-RELATED"/>
    <property type="match status" value="1"/>
</dbReference>
<dbReference type="CDD" id="cd06558">
    <property type="entry name" value="crotonase-like"/>
    <property type="match status" value="1"/>
</dbReference>
<dbReference type="SUPFAM" id="SSF52096">
    <property type="entry name" value="ClpP/crotonase"/>
    <property type="match status" value="1"/>
</dbReference>
<dbReference type="GO" id="GO:0006635">
    <property type="term" value="P:fatty acid beta-oxidation"/>
    <property type="evidence" value="ECO:0007669"/>
    <property type="project" value="TreeGrafter"/>
</dbReference>
<accession>A0AA48H2G3</accession>
<evidence type="ECO:0000313" key="1">
    <source>
        <dbReference type="EMBL" id="BDW84032.1"/>
    </source>
</evidence>
<keyword evidence="2" id="KW-1185">Reference proteome</keyword>
<dbReference type="RefSeq" id="WP_338273541.1">
    <property type="nucleotide sequence ID" value="NZ_AP027266.1"/>
</dbReference>
<gene>
    <name evidence="1" type="ORF">MACH21_02090</name>
</gene>
<organism evidence="1 2">
    <name type="scientific">Roseicyclus marinus</name>
    <dbReference type="NCBI Taxonomy" id="2161673"/>
    <lineage>
        <taxon>Bacteria</taxon>
        <taxon>Pseudomonadati</taxon>
        <taxon>Pseudomonadota</taxon>
        <taxon>Alphaproteobacteria</taxon>
        <taxon>Rhodobacterales</taxon>
        <taxon>Roseobacteraceae</taxon>
        <taxon>Roseicyclus</taxon>
    </lineage>
</organism>
<dbReference type="AlphaFoldDB" id="A0AA48H2G3"/>
<evidence type="ECO:0000313" key="2">
    <source>
        <dbReference type="Proteomes" id="UP001337723"/>
    </source>
</evidence>
<dbReference type="EMBL" id="AP027266">
    <property type="protein sequence ID" value="BDW84032.1"/>
    <property type="molecule type" value="Genomic_DNA"/>
</dbReference>
<sequence length="263" mass="28144">MAMNTDLPDLTEDLRDGILWVTFNRPEARNALTFAMYERLARICATMPTDGSVRAMVTSGAGGRAYAAGTDMTQFRAFETAEDALAYERRIDAVLDAIERCPVPTIAAIHGACTGGGASIAAACDLRIASAQLKYGFPIARTLGNCLAAANLARLSELIGAGRVREMIFTARLIEADEALSCGLVSEILPDEAALMARAAELAALVGGMAPLTLRATKEALRRNRAAAKVDDDDLITSCYMSEDFRIGMEAFLGKTKPEWTGR</sequence>
<protein>
    <submittedName>
        <fullName evidence="1">Enoyl-CoA hydratase</fullName>
    </submittedName>
</protein>
<dbReference type="GO" id="GO:0003824">
    <property type="term" value="F:catalytic activity"/>
    <property type="evidence" value="ECO:0007669"/>
    <property type="project" value="UniProtKB-ARBA"/>
</dbReference>
<dbReference type="Proteomes" id="UP001337723">
    <property type="component" value="Chromosome"/>
</dbReference>
<dbReference type="PANTHER" id="PTHR11941:SF54">
    <property type="entry name" value="ENOYL-COA HYDRATASE, MITOCHONDRIAL"/>
    <property type="match status" value="1"/>
</dbReference>
<reference evidence="1 2" key="1">
    <citation type="submission" date="2023-01" db="EMBL/GenBank/DDBJ databases">
        <title>Complete genome sequence of Roseicyclus marinus strain Dej080120_10.</title>
        <authorList>
            <person name="Ueki S."/>
            <person name="Maruyama F."/>
        </authorList>
    </citation>
    <scope>NUCLEOTIDE SEQUENCE [LARGE SCALE GENOMIC DNA]</scope>
    <source>
        <strain evidence="1 2">Dej080120_10</strain>
    </source>
</reference>
<proteinExistence type="predicted"/>
<dbReference type="InterPro" id="IPR029045">
    <property type="entry name" value="ClpP/crotonase-like_dom_sf"/>
</dbReference>